<evidence type="ECO:0000313" key="1">
    <source>
        <dbReference type="EMBL" id="KKL84470.1"/>
    </source>
</evidence>
<proteinExistence type="predicted"/>
<reference evidence="1" key="1">
    <citation type="journal article" date="2015" name="Nature">
        <title>Complex archaea that bridge the gap between prokaryotes and eukaryotes.</title>
        <authorList>
            <person name="Spang A."/>
            <person name="Saw J.H."/>
            <person name="Jorgensen S.L."/>
            <person name="Zaremba-Niedzwiedzka K."/>
            <person name="Martijn J."/>
            <person name="Lind A.E."/>
            <person name="van Eijk R."/>
            <person name="Schleper C."/>
            <person name="Guy L."/>
            <person name="Ettema T.J."/>
        </authorList>
    </citation>
    <scope>NUCLEOTIDE SEQUENCE</scope>
</reference>
<dbReference type="AlphaFoldDB" id="A0A0F9HS13"/>
<dbReference type="EMBL" id="LAZR01021688">
    <property type="protein sequence ID" value="KKL84470.1"/>
    <property type="molecule type" value="Genomic_DNA"/>
</dbReference>
<comment type="caution">
    <text evidence="1">The sequence shown here is derived from an EMBL/GenBank/DDBJ whole genome shotgun (WGS) entry which is preliminary data.</text>
</comment>
<name>A0A0F9HS13_9ZZZZ</name>
<protein>
    <submittedName>
        <fullName evidence="1">Uncharacterized protein</fullName>
    </submittedName>
</protein>
<gene>
    <name evidence="1" type="ORF">LCGC14_1964410</name>
</gene>
<organism evidence="1">
    <name type="scientific">marine sediment metagenome</name>
    <dbReference type="NCBI Taxonomy" id="412755"/>
    <lineage>
        <taxon>unclassified sequences</taxon>
        <taxon>metagenomes</taxon>
        <taxon>ecological metagenomes</taxon>
    </lineage>
</organism>
<accession>A0A0F9HS13</accession>
<sequence length="61" mass="7280">MSINTKGSVIYKTDELMKYTKKMLIDRMLELNKAVDELEDAFKFDPATPSYQWDFIGRMRR</sequence>